<proteinExistence type="predicted"/>
<dbReference type="OrthoDB" id="4540221at2"/>
<comment type="caution">
    <text evidence="1">The sequence shown here is derived from an EMBL/GenBank/DDBJ whole genome shotgun (WGS) entry which is preliminary data.</text>
</comment>
<name>A0A2T5U6Z9_9SPHN</name>
<dbReference type="PANTHER" id="PTHR37417:SF2">
    <property type="entry name" value="67 KDA MYOSIN-CROSS-REACTIVE ANTIGEN FAMILY PROTEIN (AFU_ORTHOLOGUE AFUA_5G09970)"/>
    <property type="match status" value="1"/>
</dbReference>
<protein>
    <submittedName>
        <fullName evidence="1">Oleate hydratase</fullName>
    </submittedName>
</protein>
<evidence type="ECO:0000313" key="1">
    <source>
        <dbReference type="EMBL" id="PTW47296.1"/>
    </source>
</evidence>
<reference evidence="1 2" key="1">
    <citation type="submission" date="2018-04" db="EMBL/GenBank/DDBJ databases">
        <title>Genomic Encyclopedia of Type Strains, Phase III (KMG-III): the genomes of soil and plant-associated and newly described type strains.</title>
        <authorList>
            <person name="Whitman W."/>
        </authorList>
    </citation>
    <scope>NUCLEOTIDE SEQUENCE [LARGE SCALE GENOMIC DNA]</scope>
    <source>
        <strain evidence="1 2">MA-olki</strain>
    </source>
</reference>
<dbReference type="InterPro" id="IPR036188">
    <property type="entry name" value="FAD/NAD-bd_sf"/>
</dbReference>
<dbReference type="GeneID" id="91005381"/>
<sequence>MPTTDPFHEDPDTAPVPRDEGRAFLVGGGIASLAAAAFLIRDGDMRGADITIIDEGALLGGSLDGGGSAENGYSLRGGRMLESKYLCTFDLFGSIPTLDGDKTVTEEIFDWNAVMKTSSHSRLFSGGKRHVAPEFGLTGHQIRSLERLAITPEAILDRSTIADQFDDAFFKTNFWLMWCTTFAFQPWHSAVEFKRYLLRFAHMVGGFNRLEGIMRTRLNQYDSLVRPLHAWLVARGVHFRTNTVVTDLRLADEDGMTVVRGIRIAEGAKTSEIRVDTDDYVLLTLGSMTEGSSLGSMGTAPTLLGANAGGGWALWEKLADGRPQFGRPAVFTNDVDRSKWVSFTTTLHDATLLALIRDATGNVPGEGGLITFPDSAWLASIVIPYQPHFLGQPDDVAVFWGYGLTVDTPGDFVRKPMADCTGREIMAEILGHLGIVAETETILASATCIPCMMPFITSQFMPRRHSDRPDVIPADTANLAVIGQYCELPDDCVFTVEYSVRSAQTAVYALLGLRRSPPAVYKGAFDPRVLFKAFVALHDLAPASTHGR</sequence>
<dbReference type="GO" id="GO:0006631">
    <property type="term" value="P:fatty acid metabolic process"/>
    <property type="evidence" value="ECO:0007669"/>
    <property type="project" value="InterPro"/>
</dbReference>
<dbReference type="InterPro" id="IPR010354">
    <property type="entry name" value="Oleate_hydratase"/>
</dbReference>
<evidence type="ECO:0000313" key="2">
    <source>
        <dbReference type="Proteomes" id="UP000244013"/>
    </source>
</evidence>
<gene>
    <name evidence="1" type="ORF">C8J25_10311</name>
</gene>
<dbReference type="GO" id="GO:0071949">
    <property type="term" value="F:FAD binding"/>
    <property type="evidence" value="ECO:0007669"/>
    <property type="project" value="InterPro"/>
</dbReference>
<dbReference type="SUPFAM" id="SSF51905">
    <property type="entry name" value="FAD/NAD(P)-binding domain"/>
    <property type="match status" value="1"/>
</dbReference>
<dbReference type="Gene3D" id="3.30.9.80">
    <property type="match status" value="1"/>
</dbReference>
<organism evidence="1 2">
    <name type="scientific">Sphingomonas faeni</name>
    <dbReference type="NCBI Taxonomy" id="185950"/>
    <lineage>
        <taxon>Bacteria</taxon>
        <taxon>Pseudomonadati</taxon>
        <taxon>Pseudomonadota</taxon>
        <taxon>Alphaproteobacteria</taxon>
        <taxon>Sphingomonadales</taxon>
        <taxon>Sphingomonadaceae</taxon>
        <taxon>Sphingomonas</taxon>
    </lineage>
</organism>
<dbReference type="NCBIfam" id="NF010584">
    <property type="entry name" value="PRK13977.1"/>
    <property type="match status" value="1"/>
</dbReference>
<dbReference type="PANTHER" id="PTHR37417">
    <property type="entry name" value="67 KDA MYOSIN-CROSS-REACTIVE ANTIGEN FAMILY PROTEIN (AFU_ORTHOLOGUE AFUA_5G09970)"/>
    <property type="match status" value="1"/>
</dbReference>
<dbReference type="Gene3D" id="3.50.50.60">
    <property type="entry name" value="FAD/NAD(P)-binding domain"/>
    <property type="match status" value="2"/>
</dbReference>
<accession>A0A2T5U6Z9</accession>
<dbReference type="RefSeq" id="WP_107953468.1">
    <property type="nucleotide sequence ID" value="NZ_QAYE01000003.1"/>
</dbReference>
<dbReference type="EMBL" id="QAYE01000003">
    <property type="protein sequence ID" value="PTW47296.1"/>
    <property type="molecule type" value="Genomic_DNA"/>
</dbReference>
<dbReference type="GO" id="GO:0050151">
    <property type="term" value="F:oleate hydratase activity"/>
    <property type="evidence" value="ECO:0007669"/>
    <property type="project" value="InterPro"/>
</dbReference>
<dbReference type="AlphaFoldDB" id="A0A2T5U6Z9"/>
<dbReference type="Proteomes" id="UP000244013">
    <property type="component" value="Unassembled WGS sequence"/>
</dbReference>
<dbReference type="Pfam" id="PF06100">
    <property type="entry name" value="MCRA"/>
    <property type="match status" value="1"/>
</dbReference>